<feature type="compositionally biased region" description="Basic residues" evidence="1">
    <location>
        <begin position="75"/>
        <end position="85"/>
    </location>
</feature>
<feature type="region of interest" description="Disordered" evidence="1">
    <location>
        <begin position="139"/>
        <end position="162"/>
    </location>
</feature>
<evidence type="ECO:0000313" key="2">
    <source>
        <dbReference type="EMBL" id="KAK7608803.1"/>
    </source>
</evidence>
<feature type="compositionally biased region" description="Polar residues" evidence="1">
    <location>
        <begin position="381"/>
        <end position="396"/>
    </location>
</feature>
<gene>
    <name evidence="2" type="ORF">JOL62DRAFT_209073</name>
</gene>
<feature type="compositionally biased region" description="Low complexity" evidence="1">
    <location>
        <begin position="637"/>
        <end position="647"/>
    </location>
</feature>
<sequence>MATSSSVVLVQPLSDRSNALEASIPPAPADSASITPSKRQLFPHLDSSEETPSENSSICDARSASLDFDHGGQPARKRAKGRSKSPSKGWADEQRPCSGTPNPPGIAVRFVNRPHATPLTTIIEQKSLATLRSNKSLLATSRRSVPKRTDQENVSDEMALQGPPNRRLVSMTVDEATLRELHQIIDAQIPSHAKDMLASDCVNDVDDPARPGSPIHAPYERTSTPCGVPRWPGDLPTLSRTPDASRQRVSRARSVGYTLRDFFRGPRAGDYATQADRHEQQGRTNRPHRTGRAYWAPPRSGHGGIGLTGAPRGCATGIGYPAETSFETSPPRDPQTDRQPSSGEAQAQQQGTQEDRVQHRHGGQPPAPPPSPQPDVALPSLQASRQTSSPENCTSQGSSGSGRRPSIHSLIPEPLFTSPPHSRRNLDPRVPESPYDRVSCMVRGCSADMPSHSQSDANVATNCGRTNFDFPGCRSAIDSLGSFDVCCEDGHRIVSVSPTVTNRPRSGAFSSSGPPPDFFPSPPSRPTRRAALTSSTDAAPSTTAPVTGETNSQETFLTLQNTPKYSLFPRSTPPPASPSNLPRAVPLGPLNPRAEEPCAVETRATHVIRSAALPALIPIAVSSGLSSRQRPLPRPVSVSSLGSISSSMARPVHVSRYREQRRPNRTASSGSGEALSNRILSPPPTATSPHVRNNEGAPARRSFFPTQNELAPPGAAQQVEQQGGVDTQRNSLHRISCKKGSSSDGEGFEKHGTWGANFGWLMRVCFCQPFDPTDDAMAMTDEIPRSRREMAVGLMEMDGDDAMMRRSELGGNLDDSCRRQRVECSALLLQRQNMRGRGDDGTSTAHGDGGAG</sequence>
<feature type="compositionally biased region" description="Pro residues" evidence="1">
    <location>
        <begin position="513"/>
        <end position="525"/>
    </location>
</feature>
<dbReference type="Proteomes" id="UP001367316">
    <property type="component" value="Unassembled WGS sequence"/>
</dbReference>
<feature type="compositionally biased region" description="Low complexity" evidence="1">
    <location>
        <begin position="339"/>
        <end position="352"/>
    </location>
</feature>
<feature type="region of interest" description="Disordered" evidence="1">
    <location>
        <begin position="833"/>
        <end position="852"/>
    </location>
</feature>
<proteinExistence type="predicted"/>
<evidence type="ECO:0000313" key="3">
    <source>
        <dbReference type="Proteomes" id="UP001367316"/>
    </source>
</evidence>
<accession>A0ABR1N2B3</accession>
<organism evidence="2 3">
    <name type="scientific">Phyllosticta paracitricarpa</name>
    <dbReference type="NCBI Taxonomy" id="2016321"/>
    <lineage>
        <taxon>Eukaryota</taxon>
        <taxon>Fungi</taxon>
        <taxon>Dikarya</taxon>
        <taxon>Ascomycota</taxon>
        <taxon>Pezizomycotina</taxon>
        <taxon>Dothideomycetes</taxon>
        <taxon>Dothideomycetes incertae sedis</taxon>
        <taxon>Botryosphaeriales</taxon>
        <taxon>Phyllostictaceae</taxon>
        <taxon>Phyllosticta</taxon>
    </lineage>
</organism>
<feature type="region of interest" description="Disordered" evidence="1">
    <location>
        <begin position="266"/>
        <end position="435"/>
    </location>
</feature>
<dbReference type="EMBL" id="JBBPBF010000027">
    <property type="protein sequence ID" value="KAK7608803.1"/>
    <property type="molecule type" value="Genomic_DNA"/>
</dbReference>
<feature type="region of interest" description="Disordered" evidence="1">
    <location>
        <begin position="210"/>
        <end position="252"/>
    </location>
</feature>
<keyword evidence="3" id="KW-1185">Reference proteome</keyword>
<name>A0ABR1N2B3_9PEZI</name>
<feature type="compositionally biased region" description="Low complexity" evidence="1">
    <location>
        <begin position="503"/>
        <end position="512"/>
    </location>
</feature>
<reference evidence="2 3" key="1">
    <citation type="submission" date="2024-04" db="EMBL/GenBank/DDBJ databases">
        <title>Phyllosticta paracitricarpa is synonymous to the EU quarantine fungus P. citricarpa based on phylogenomic analyses.</title>
        <authorList>
            <consortium name="Lawrence Berkeley National Laboratory"/>
            <person name="Van ingen-buijs V.A."/>
            <person name="Van westerhoven A.C."/>
            <person name="Haridas S."/>
            <person name="Skiadas P."/>
            <person name="Martin F."/>
            <person name="Groenewald J.Z."/>
            <person name="Crous P.W."/>
            <person name="Seidl M.F."/>
        </authorList>
    </citation>
    <scope>NUCLEOTIDE SEQUENCE [LARGE SCALE GENOMIC DNA]</scope>
    <source>
        <strain evidence="2 3">CBS 141358</strain>
    </source>
</reference>
<feature type="region of interest" description="Disordered" evidence="1">
    <location>
        <begin position="498"/>
        <end position="554"/>
    </location>
</feature>
<feature type="region of interest" description="Disordered" evidence="1">
    <location>
        <begin position="624"/>
        <end position="730"/>
    </location>
</feature>
<feature type="region of interest" description="Disordered" evidence="1">
    <location>
        <begin position="17"/>
        <end position="106"/>
    </location>
</feature>
<feature type="compositionally biased region" description="Low complexity" evidence="1">
    <location>
        <begin position="711"/>
        <end position="725"/>
    </location>
</feature>
<protein>
    <submittedName>
        <fullName evidence="2">Uncharacterized protein</fullName>
    </submittedName>
</protein>
<evidence type="ECO:0000256" key="1">
    <source>
        <dbReference type="SAM" id="MobiDB-lite"/>
    </source>
</evidence>
<feature type="compositionally biased region" description="Low complexity" evidence="1">
    <location>
        <begin position="529"/>
        <end position="547"/>
    </location>
</feature>
<comment type="caution">
    <text evidence="2">The sequence shown here is derived from an EMBL/GenBank/DDBJ whole genome shotgun (WGS) entry which is preliminary data.</text>
</comment>